<dbReference type="Gene3D" id="3.30.565.10">
    <property type="entry name" value="Histidine kinase-like ATPase, C-terminal domain"/>
    <property type="match status" value="1"/>
</dbReference>
<reference evidence="3 4" key="1">
    <citation type="submission" date="2018-05" db="EMBL/GenBank/DDBJ databases">
        <title>Micromonospora from Atacama Desert.</title>
        <authorList>
            <person name="Carro L."/>
            <person name="Goodfellow M."/>
            <person name="Klenk H.-P."/>
        </authorList>
    </citation>
    <scope>NUCLEOTIDE SEQUENCE [LARGE SCALE GENOMIC DNA]</scope>
    <source>
        <strain evidence="3 4">LB32</strain>
    </source>
</reference>
<evidence type="ECO:0000259" key="2">
    <source>
        <dbReference type="Pfam" id="PF13581"/>
    </source>
</evidence>
<keyword evidence="1" id="KW-0723">Serine/threonine-protein kinase</keyword>
<accession>A0A3N9X4Z8</accession>
<keyword evidence="3" id="KW-0067">ATP-binding</keyword>
<keyword evidence="3" id="KW-0547">Nucleotide-binding</keyword>
<dbReference type="InterPro" id="IPR036890">
    <property type="entry name" value="HATPase_C_sf"/>
</dbReference>
<gene>
    <name evidence="3" type="ORF">DLJ58_19630</name>
</gene>
<protein>
    <submittedName>
        <fullName evidence="3">ATP-binding protein</fullName>
    </submittedName>
</protein>
<keyword evidence="4" id="KW-1185">Reference proteome</keyword>
<dbReference type="Proteomes" id="UP000266889">
    <property type="component" value="Unassembled WGS sequence"/>
</dbReference>
<dbReference type="CDD" id="cd16936">
    <property type="entry name" value="HATPase_RsbW-like"/>
    <property type="match status" value="1"/>
</dbReference>
<evidence type="ECO:0000313" key="4">
    <source>
        <dbReference type="Proteomes" id="UP000266889"/>
    </source>
</evidence>
<dbReference type="PANTHER" id="PTHR35526:SF3">
    <property type="entry name" value="ANTI-SIGMA-F FACTOR RSBW"/>
    <property type="match status" value="1"/>
</dbReference>
<feature type="domain" description="Histidine kinase/HSP90-like ATPase" evidence="2">
    <location>
        <begin position="52"/>
        <end position="167"/>
    </location>
</feature>
<dbReference type="AlphaFoldDB" id="A0A3N9X4Z8"/>
<dbReference type="GO" id="GO:0004674">
    <property type="term" value="F:protein serine/threonine kinase activity"/>
    <property type="evidence" value="ECO:0007669"/>
    <property type="project" value="UniProtKB-KW"/>
</dbReference>
<organism evidence="3 4">
    <name type="scientific">Micromonospora arida</name>
    <dbReference type="NCBI Taxonomy" id="2203715"/>
    <lineage>
        <taxon>Bacteria</taxon>
        <taxon>Bacillati</taxon>
        <taxon>Actinomycetota</taxon>
        <taxon>Actinomycetes</taxon>
        <taxon>Micromonosporales</taxon>
        <taxon>Micromonosporaceae</taxon>
        <taxon>Micromonospora</taxon>
    </lineage>
</organism>
<dbReference type="Pfam" id="PF13581">
    <property type="entry name" value="HATPase_c_2"/>
    <property type="match status" value="1"/>
</dbReference>
<dbReference type="GO" id="GO:0005524">
    <property type="term" value="F:ATP binding"/>
    <property type="evidence" value="ECO:0007669"/>
    <property type="project" value="UniProtKB-KW"/>
</dbReference>
<dbReference type="PANTHER" id="PTHR35526">
    <property type="entry name" value="ANTI-SIGMA-F FACTOR RSBW-RELATED"/>
    <property type="match status" value="1"/>
</dbReference>
<dbReference type="SUPFAM" id="SSF55874">
    <property type="entry name" value="ATPase domain of HSP90 chaperone/DNA topoisomerase II/histidine kinase"/>
    <property type="match status" value="1"/>
</dbReference>
<keyword evidence="1" id="KW-0418">Kinase</keyword>
<evidence type="ECO:0000313" key="3">
    <source>
        <dbReference type="EMBL" id="RQX08052.1"/>
    </source>
</evidence>
<sequence>MDGYPYVRGPAAVRSQRCGYHAVDQGWRDVEATVAAAARDRAWCVVVPHHPGGARLARHRLAAELTDVVPPTLLADLIAVLAELVGNAVRHARPLPGGVIRVAWQLRPSAEGALIQLRVTDGGSASTGPRLRTASPDAADGRGLHIVAGLATRWGVEQDGMGQRVWAEFDPVPTPRPDLVPAG</sequence>
<dbReference type="OrthoDB" id="3473090at2"/>
<comment type="caution">
    <text evidence="3">The sequence shown here is derived from an EMBL/GenBank/DDBJ whole genome shotgun (WGS) entry which is preliminary data.</text>
</comment>
<dbReference type="InterPro" id="IPR003594">
    <property type="entry name" value="HATPase_dom"/>
</dbReference>
<evidence type="ECO:0000256" key="1">
    <source>
        <dbReference type="ARBA" id="ARBA00022527"/>
    </source>
</evidence>
<dbReference type="InterPro" id="IPR050267">
    <property type="entry name" value="Anti-sigma-factor_SerPK"/>
</dbReference>
<dbReference type="EMBL" id="QGSY01000205">
    <property type="protein sequence ID" value="RQX08052.1"/>
    <property type="molecule type" value="Genomic_DNA"/>
</dbReference>
<name>A0A3N9X4Z8_9ACTN</name>
<keyword evidence="1" id="KW-0808">Transferase</keyword>
<proteinExistence type="predicted"/>